<comment type="function">
    <text evidence="2">Catalyzes the Claisen rearrangement of chorismate to prephenate and the decarboxylation/dehydration of prephenate to phenylpyruvate.</text>
</comment>
<evidence type="ECO:0000256" key="2">
    <source>
        <dbReference type="ARBA" id="ARBA00002364"/>
    </source>
</evidence>
<dbReference type="InterPro" id="IPR008242">
    <property type="entry name" value="Chor_mutase/pphenate_deHydtase"/>
</dbReference>
<dbReference type="CDD" id="cd04905">
    <property type="entry name" value="ACT_CM-PDT"/>
    <property type="match status" value="1"/>
</dbReference>
<evidence type="ECO:0000256" key="18">
    <source>
        <dbReference type="ARBA" id="ARBA00047848"/>
    </source>
</evidence>
<evidence type="ECO:0000256" key="10">
    <source>
        <dbReference type="ARBA" id="ARBA00022605"/>
    </source>
</evidence>
<dbReference type="Pfam" id="PF01817">
    <property type="entry name" value="CM_2"/>
    <property type="match status" value="1"/>
</dbReference>
<evidence type="ECO:0000256" key="9">
    <source>
        <dbReference type="ARBA" id="ARBA00022490"/>
    </source>
</evidence>
<evidence type="ECO:0000256" key="16">
    <source>
        <dbReference type="ARBA" id="ARBA00031175"/>
    </source>
</evidence>
<keyword evidence="12" id="KW-0584">Phenylalanine biosynthesis</keyword>
<feature type="domain" description="Chorismate mutase" evidence="19">
    <location>
        <begin position="1"/>
        <end position="91"/>
    </location>
</feature>
<evidence type="ECO:0000256" key="3">
    <source>
        <dbReference type="ARBA" id="ARBA00004496"/>
    </source>
</evidence>
<feature type="domain" description="Prephenate dehydratase" evidence="20">
    <location>
        <begin position="105"/>
        <end position="285"/>
    </location>
</feature>
<evidence type="ECO:0000313" key="23">
    <source>
        <dbReference type="Proteomes" id="UP001166251"/>
    </source>
</evidence>
<dbReference type="CDD" id="cd13631">
    <property type="entry name" value="PBP2_Ct-PDT_like"/>
    <property type="match status" value="1"/>
</dbReference>
<feature type="domain" description="ACT" evidence="21">
    <location>
        <begin position="299"/>
        <end position="376"/>
    </location>
</feature>
<evidence type="ECO:0000256" key="6">
    <source>
        <dbReference type="ARBA" id="ARBA00012404"/>
    </source>
</evidence>
<dbReference type="GO" id="GO:0004106">
    <property type="term" value="F:chorismate mutase activity"/>
    <property type="evidence" value="ECO:0007669"/>
    <property type="project" value="UniProtKB-EC"/>
</dbReference>
<dbReference type="InterPro" id="IPR045865">
    <property type="entry name" value="ACT-like_dom_sf"/>
</dbReference>
<dbReference type="SUPFAM" id="SSF55021">
    <property type="entry name" value="ACT-like"/>
    <property type="match status" value="1"/>
</dbReference>
<keyword evidence="13 22" id="KW-0413">Isomerase</keyword>
<dbReference type="NCBIfam" id="TIGR01797">
    <property type="entry name" value="CM_P_1"/>
    <property type="match status" value="1"/>
</dbReference>
<dbReference type="InterPro" id="IPR036263">
    <property type="entry name" value="Chorismate_II_sf"/>
</dbReference>
<name>A0ABS7EES7_9GAMM</name>
<evidence type="ECO:0000256" key="5">
    <source>
        <dbReference type="ARBA" id="ARBA00004817"/>
    </source>
</evidence>
<dbReference type="InterPro" id="IPR010952">
    <property type="entry name" value="CM_P_1"/>
</dbReference>
<evidence type="ECO:0000256" key="14">
    <source>
        <dbReference type="ARBA" id="ARBA00023239"/>
    </source>
</evidence>
<keyword evidence="10" id="KW-0028">Amino-acid biosynthesis</keyword>
<comment type="pathway">
    <text evidence="4">Amino-acid biosynthesis; L-phenylalanine biosynthesis; phenylpyruvate from prephenate: step 1/1.</text>
</comment>
<evidence type="ECO:0000256" key="13">
    <source>
        <dbReference type="ARBA" id="ARBA00023235"/>
    </source>
</evidence>
<dbReference type="PANTHER" id="PTHR21022">
    <property type="entry name" value="PREPHENATE DEHYDRATASE P PROTEIN"/>
    <property type="match status" value="1"/>
</dbReference>
<dbReference type="SUPFAM" id="SSF48600">
    <property type="entry name" value="Chorismate mutase II"/>
    <property type="match status" value="1"/>
</dbReference>
<dbReference type="PROSITE" id="PS51171">
    <property type="entry name" value="PREPHENATE_DEHYDR_3"/>
    <property type="match status" value="1"/>
</dbReference>
<evidence type="ECO:0000256" key="7">
    <source>
        <dbReference type="ARBA" id="ARBA00013147"/>
    </source>
</evidence>
<dbReference type="Gene3D" id="1.20.59.10">
    <property type="entry name" value="Chorismate mutase"/>
    <property type="match status" value="1"/>
</dbReference>
<dbReference type="PROSITE" id="PS51671">
    <property type="entry name" value="ACT"/>
    <property type="match status" value="1"/>
</dbReference>
<keyword evidence="9" id="KW-0963">Cytoplasm</keyword>
<dbReference type="SUPFAM" id="SSF53850">
    <property type="entry name" value="Periplasmic binding protein-like II"/>
    <property type="match status" value="1"/>
</dbReference>
<keyword evidence="14" id="KW-0456">Lyase</keyword>
<dbReference type="Gene3D" id="3.40.190.10">
    <property type="entry name" value="Periplasmic binding protein-like II"/>
    <property type="match status" value="2"/>
</dbReference>
<dbReference type="PIRSF" id="PIRSF001500">
    <property type="entry name" value="Chor_mut_pdt_Ppr"/>
    <property type="match status" value="1"/>
</dbReference>
<evidence type="ECO:0000259" key="19">
    <source>
        <dbReference type="PROSITE" id="PS51168"/>
    </source>
</evidence>
<dbReference type="InterPro" id="IPR002701">
    <property type="entry name" value="CM_II_prokaryot"/>
</dbReference>
<dbReference type="PANTHER" id="PTHR21022:SF19">
    <property type="entry name" value="PREPHENATE DEHYDRATASE-RELATED"/>
    <property type="match status" value="1"/>
</dbReference>
<dbReference type="InterPro" id="IPR002912">
    <property type="entry name" value="ACT_dom"/>
</dbReference>
<proteinExistence type="predicted"/>
<evidence type="ECO:0000256" key="12">
    <source>
        <dbReference type="ARBA" id="ARBA00023222"/>
    </source>
</evidence>
<dbReference type="InterPro" id="IPR036979">
    <property type="entry name" value="CM_dom_sf"/>
</dbReference>
<comment type="catalytic activity">
    <reaction evidence="18">
        <text>prephenate + H(+) = 3-phenylpyruvate + CO2 + H2O</text>
        <dbReference type="Rhea" id="RHEA:21648"/>
        <dbReference type="ChEBI" id="CHEBI:15377"/>
        <dbReference type="ChEBI" id="CHEBI:15378"/>
        <dbReference type="ChEBI" id="CHEBI:16526"/>
        <dbReference type="ChEBI" id="CHEBI:18005"/>
        <dbReference type="ChEBI" id="CHEBI:29934"/>
        <dbReference type="EC" id="4.2.1.51"/>
    </reaction>
</comment>
<evidence type="ECO:0000313" key="22">
    <source>
        <dbReference type="EMBL" id="MBW8190851.1"/>
    </source>
</evidence>
<evidence type="ECO:0000259" key="21">
    <source>
        <dbReference type="PROSITE" id="PS51671"/>
    </source>
</evidence>
<evidence type="ECO:0000256" key="17">
    <source>
        <dbReference type="ARBA" id="ARBA00031520"/>
    </source>
</evidence>
<comment type="caution">
    <text evidence="22">The sequence shown here is derived from an EMBL/GenBank/DDBJ whole genome shotgun (WGS) entry which is preliminary data.</text>
</comment>
<comment type="subcellular location">
    <subcellularLocation>
        <location evidence="3">Cytoplasm</location>
    </subcellularLocation>
</comment>
<sequence length="388" mass="42943">MASPNLDTVRKDISGTDKQLLELLAKRRQLSMEVAKSKLASSKPVRDTTREQQLLVELIETGKSLQLDAPYVTQVFHSIIEDSVLLQQAYLQQHINPDTIAHKVRVAFLGQQGSYSHLAAQKYFARKAEEVIEHGCKTFKEVIGKVENGLADYALLPIENTSSGGINEVYDLLQHTSLHIVGEVSVPVEHCLLVATATSEEKIKTIYSHFQPIAQCSEYLSHLPEVAIERTDATSHAFEIVANMARDDVAAIGNADGGRLYGLTAIRTGLANQKQNYSRFIVVARKPIDVAEQIPAKTTFIMSVKQRPGALVDALIILKQNNINMCKLESRPIPGNPWEEMFYVDVESNVSSSNLITAMEQLNDITTFIKILGCYPSDDISPTEPVVD</sequence>
<dbReference type="Pfam" id="PF00800">
    <property type="entry name" value="PDT"/>
    <property type="match status" value="1"/>
</dbReference>
<keyword evidence="23" id="KW-1185">Reference proteome</keyword>
<keyword evidence="11" id="KW-0057">Aromatic amino acid biosynthesis</keyword>
<organism evidence="22 23">
    <name type="scientific">Neiella holothuriorum</name>
    <dbReference type="NCBI Taxonomy" id="2870530"/>
    <lineage>
        <taxon>Bacteria</taxon>
        <taxon>Pseudomonadati</taxon>
        <taxon>Pseudomonadota</taxon>
        <taxon>Gammaproteobacteria</taxon>
        <taxon>Alteromonadales</taxon>
        <taxon>Echinimonadaceae</taxon>
        <taxon>Neiella</taxon>
    </lineage>
</organism>
<reference evidence="22" key="1">
    <citation type="submission" date="2021-07" db="EMBL/GenBank/DDBJ databases">
        <title>Neiella marina sp. nov., isolated from the intestinal content of sea cucumber Apostichopus japonicus.</title>
        <authorList>
            <person name="Bai X."/>
        </authorList>
    </citation>
    <scope>NUCLEOTIDE SEQUENCE</scope>
    <source>
        <strain evidence="22">126</strain>
    </source>
</reference>
<dbReference type="EC" id="5.4.99.5" evidence="6"/>
<accession>A0ABS7EES7</accession>
<evidence type="ECO:0000256" key="15">
    <source>
        <dbReference type="ARBA" id="ARBA00023268"/>
    </source>
</evidence>
<dbReference type="PROSITE" id="PS51168">
    <property type="entry name" value="CHORISMATE_MUT_2"/>
    <property type="match status" value="1"/>
</dbReference>
<keyword evidence="15" id="KW-0511">Multifunctional enzyme</keyword>
<evidence type="ECO:0000256" key="11">
    <source>
        <dbReference type="ARBA" id="ARBA00023141"/>
    </source>
</evidence>
<protein>
    <recommendedName>
        <fullName evidence="8">Bifunctional chorismate mutase/prephenate dehydratase</fullName>
        <ecNumber evidence="7">4.2.1.51</ecNumber>
        <ecNumber evidence="6">5.4.99.5</ecNumber>
    </recommendedName>
    <alternativeName>
        <fullName evidence="17">Chorismate mutase-prephenate dehydratase</fullName>
    </alternativeName>
    <alternativeName>
        <fullName evidence="16">p-protein</fullName>
    </alternativeName>
</protein>
<dbReference type="Gene3D" id="3.30.70.260">
    <property type="match status" value="1"/>
</dbReference>
<dbReference type="InterPro" id="IPR001086">
    <property type="entry name" value="Preph_deHydtase"/>
</dbReference>
<comment type="catalytic activity">
    <reaction evidence="1">
        <text>chorismate = prephenate</text>
        <dbReference type="Rhea" id="RHEA:13897"/>
        <dbReference type="ChEBI" id="CHEBI:29748"/>
        <dbReference type="ChEBI" id="CHEBI:29934"/>
        <dbReference type="EC" id="5.4.99.5"/>
    </reaction>
</comment>
<evidence type="ECO:0000256" key="8">
    <source>
        <dbReference type="ARBA" id="ARBA00014401"/>
    </source>
</evidence>
<gene>
    <name evidence="22" type="ORF">K0504_07370</name>
</gene>
<evidence type="ECO:0000256" key="1">
    <source>
        <dbReference type="ARBA" id="ARBA00000824"/>
    </source>
</evidence>
<dbReference type="SMART" id="SM00830">
    <property type="entry name" value="CM_2"/>
    <property type="match status" value="1"/>
</dbReference>
<evidence type="ECO:0000256" key="4">
    <source>
        <dbReference type="ARBA" id="ARBA00004741"/>
    </source>
</evidence>
<dbReference type="EMBL" id="JAHZSS010000006">
    <property type="protein sequence ID" value="MBW8190851.1"/>
    <property type="molecule type" value="Genomic_DNA"/>
</dbReference>
<evidence type="ECO:0000259" key="20">
    <source>
        <dbReference type="PROSITE" id="PS51171"/>
    </source>
</evidence>
<dbReference type="RefSeq" id="WP_220103529.1">
    <property type="nucleotide sequence ID" value="NZ_JAHZSS010000006.1"/>
</dbReference>
<dbReference type="EC" id="4.2.1.51" evidence="7"/>
<dbReference type="Proteomes" id="UP001166251">
    <property type="component" value="Unassembled WGS sequence"/>
</dbReference>
<comment type="pathway">
    <text evidence="5">Metabolic intermediate biosynthesis; prephenate biosynthesis; prephenate from chorismate: step 1/1.</text>
</comment>